<dbReference type="InterPro" id="IPR038610">
    <property type="entry name" value="FliK-like_C_sf"/>
</dbReference>
<organism evidence="6 7">
    <name type="scientific">Kosakonia arachidis</name>
    <dbReference type="NCBI Taxonomy" id="551989"/>
    <lineage>
        <taxon>Bacteria</taxon>
        <taxon>Pseudomonadati</taxon>
        <taxon>Pseudomonadota</taxon>
        <taxon>Gammaproteobacteria</taxon>
        <taxon>Enterobacterales</taxon>
        <taxon>Enterobacteriaceae</taxon>
        <taxon>Kosakonia</taxon>
    </lineage>
</organism>
<dbReference type="Pfam" id="PF02120">
    <property type="entry name" value="Flg_hook"/>
    <property type="match status" value="1"/>
</dbReference>
<feature type="compositionally biased region" description="Low complexity" evidence="4">
    <location>
        <begin position="355"/>
        <end position="375"/>
    </location>
</feature>
<dbReference type="AlphaFoldDB" id="A0A1I7E895"/>
<evidence type="ECO:0000256" key="3">
    <source>
        <dbReference type="ARBA" id="ARBA00022795"/>
    </source>
</evidence>
<accession>A0A1I7E895</accession>
<feature type="region of interest" description="Disordered" evidence="4">
    <location>
        <begin position="86"/>
        <end position="107"/>
    </location>
</feature>
<keyword evidence="3" id="KW-1005">Bacterial flagellum biogenesis</keyword>
<dbReference type="PRINTS" id="PR01007">
    <property type="entry name" value="FLGHOOKFLIK"/>
</dbReference>
<feature type="compositionally biased region" description="Polar residues" evidence="4">
    <location>
        <begin position="185"/>
        <end position="203"/>
    </location>
</feature>
<feature type="region of interest" description="Disordered" evidence="4">
    <location>
        <begin position="179"/>
        <end position="203"/>
    </location>
</feature>
<dbReference type="Gene3D" id="3.30.750.140">
    <property type="match status" value="1"/>
</dbReference>
<evidence type="ECO:0000259" key="5">
    <source>
        <dbReference type="Pfam" id="PF02120"/>
    </source>
</evidence>
<dbReference type="GO" id="GO:0044780">
    <property type="term" value="P:bacterial-type flagellum assembly"/>
    <property type="evidence" value="ECO:0007669"/>
    <property type="project" value="InterPro"/>
</dbReference>
<evidence type="ECO:0000313" key="6">
    <source>
        <dbReference type="EMBL" id="SFU20129.1"/>
    </source>
</evidence>
<gene>
    <name evidence="6" type="ORF">SAMN05192562_11210</name>
</gene>
<name>A0A1I7E895_9ENTR</name>
<dbReference type="InterPro" id="IPR001635">
    <property type="entry name" value="Flag_hook_Flik"/>
</dbReference>
<comment type="function">
    <text evidence="1">Controls the length of the flagellar hook.</text>
</comment>
<comment type="similarity">
    <text evidence="2">Belongs to the FliK family.</text>
</comment>
<protein>
    <submittedName>
        <fullName evidence="6">Flagellar hook-length control protein FliK</fullName>
    </submittedName>
</protein>
<reference evidence="7" key="1">
    <citation type="submission" date="2016-10" db="EMBL/GenBank/DDBJ databases">
        <authorList>
            <person name="Varghese N."/>
            <person name="Submissions S."/>
        </authorList>
    </citation>
    <scope>NUCLEOTIDE SEQUENCE [LARGE SCALE GENOMIC DNA]</scope>
    <source>
        <strain evidence="7">Ah-143</strain>
    </source>
</reference>
<dbReference type="CDD" id="cd17470">
    <property type="entry name" value="T3SS_Flik_C"/>
    <property type="match status" value="1"/>
</dbReference>
<sequence length="410" mass="42828">MMVAKIPAVSPLAEGTPASGEMLNDGQAFTSLLNEKTSAMGPATVPASNGLVDRLKRFAAEESTDDADSPEADMSGESLLALLNQTLEEREATAAGDAKKGKAAPGDDVVQPLPQAITADVVQPQPATTVLSGEAAQVSSDGMPAPFSEDRVAGLDINKADSNALPVTGVNINPTFHSLPAGSGDNASQTEPGASLAVEQSQLTSTPAMKTPFSGLENQGLMAKVNADRHEASQESLKPDLTLSAPAPSRSDNSTINADSTLNTGVLNQEMGTPGWQQSLGQQIACFTRNGVQHAELRLHPEELGSLQVNLQLKNDQAQLHFVSDSHQVRAAIEAAVPHLRTSLAESGIELSQSSVDSGTSSWSDSSQQEKSSQQNFVRQDQPEALSFVGDNVETSSTTVSYNLGVNTFA</sequence>
<keyword evidence="6" id="KW-0966">Cell projection</keyword>
<feature type="region of interest" description="Disordered" evidence="4">
    <location>
        <begin position="1"/>
        <end position="23"/>
    </location>
</feature>
<proteinExistence type="inferred from homology"/>
<dbReference type="PANTHER" id="PTHR37533:SF2">
    <property type="entry name" value="FLAGELLAR HOOK-LENGTH CONTROL PROTEIN"/>
    <property type="match status" value="1"/>
</dbReference>
<evidence type="ECO:0000313" key="7">
    <source>
        <dbReference type="Proteomes" id="UP000199187"/>
    </source>
</evidence>
<dbReference type="PANTHER" id="PTHR37533">
    <property type="entry name" value="FLAGELLAR HOOK-LENGTH CONTROL PROTEIN"/>
    <property type="match status" value="1"/>
</dbReference>
<dbReference type="EMBL" id="FPAU01000012">
    <property type="protein sequence ID" value="SFU20129.1"/>
    <property type="molecule type" value="Genomic_DNA"/>
</dbReference>
<keyword evidence="7" id="KW-1185">Reference proteome</keyword>
<feature type="compositionally biased region" description="Basic and acidic residues" evidence="4">
    <location>
        <begin position="87"/>
        <end position="100"/>
    </location>
</feature>
<dbReference type="RefSeq" id="WP_244316604.1">
    <property type="nucleotide sequence ID" value="NZ_CP045300.1"/>
</dbReference>
<dbReference type="GO" id="GO:0009424">
    <property type="term" value="C:bacterial-type flagellum hook"/>
    <property type="evidence" value="ECO:0007669"/>
    <property type="project" value="InterPro"/>
</dbReference>
<evidence type="ECO:0000256" key="2">
    <source>
        <dbReference type="ARBA" id="ARBA00009149"/>
    </source>
</evidence>
<feature type="region of interest" description="Disordered" evidence="4">
    <location>
        <begin position="355"/>
        <end position="380"/>
    </location>
</feature>
<evidence type="ECO:0000256" key="4">
    <source>
        <dbReference type="SAM" id="MobiDB-lite"/>
    </source>
</evidence>
<keyword evidence="6" id="KW-0282">Flagellum</keyword>
<dbReference type="InterPro" id="IPR021136">
    <property type="entry name" value="Flagellar_hook_control-like_C"/>
</dbReference>
<feature type="domain" description="Flagellar hook-length control protein-like C-terminal" evidence="5">
    <location>
        <begin position="283"/>
        <end position="362"/>
    </location>
</feature>
<feature type="region of interest" description="Disordered" evidence="4">
    <location>
        <begin position="226"/>
        <end position="258"/>
    </location>
</feature>
<dbReference type="InterPro" id="IPR052563">
    <property type="entry name" value="FliK"/>
</dbReference>
<dbReference type="Proteomes" id="UP000199187">
    <property type="component" value="Unassembled WGS sequence"/>
</dbReference>
<keyword evidence="6" id="KW-0969">Cilium</keyword>
<evidence type="ECO:0000256" key="1">
    <source>
        <dbReference type="ARBA" id="ARBA00003944"/>
    </source>
</evidence>